<name>A0A1J4K5Y5_9EUKA</name>
<dbReference type="InterPro" id="IPR036322">
    <property type="entry name" value="WD40_repeat_dom_sf"/>
</dbReference>
<dbReference type="EMBL" id="MLAK01000730">
    <property type="protein sequence ID" value="OHT06288.1"/>
    <property type="molecule type" value="Genomic_DNA"/>
</dbReference>
<dbReference type="InterPro" id="IPR031570">
    <property type="entry name" value="NBEA/BDCP_DUF4704"/>
</dbReference>
<proteinExistence type="predicted"/>
<dbReference type="GeneID" id="94839226"/>
<dbReference type="InterPro" id="IPR036372">
    <property type="entry name" value="BEACH_dom_sf"/>
</dbReference>
<feature type="domain" description="BEACH" evidence="1">
    <location>
        <begin position="1915"/>
        <end position="2107"/>
    </location>
</feature>
<dbReference type="OrthoDB" id="26681at2759"/>
<dbReference type="RefSeq" id="XP_068359424.1">
    <property type="nucleotide sequence ID" value="XM_068504522.1"/>
</dbReference>
<evidence type="ECO:0000259" key="1">
    <source>
        <dbReference type="SMART" id="SM01026"/>
    </source>
</evidence>
<dbReference type="SMART" id="SM01026">
    <property type="entry name" value="Beach"/>
    <property type="match status" value="1"/>
</dbReference>
<dbReference type="PANTHER" id="PTHR13743">
    <property type="entry name" value="BEIGE/BEACH-RELATED"/>
    <property type="match status" value="1"/>
</dbReference>
<dbReference type="VEuPathDB" id="TrichDB:TRFO_25702"/>
<accession>A0A1J4K5Y5</accession>
<dbReference type="Proteomes" id="UP000179807">
    <property type="component" value="Unassembled WGS sequence"/>
</dbReference>
<sequence length="2512" mass="291374">METYASPELIRDILNAIFNNPIRQDAIDPNLGNIIKGIRIPKFSQIEIGKIHFRMRNGDLVSSVIIDYNFDFAYDISLLEKIILFECNDNINNFDFLSTIVMYSYIAWEIKFEQTDTMPNVTILLDSLLKVRKSKNSNIIAKIIFQVFSTFLLKDKNLSIYSLMPQFLEFSQYYRSQTLFISIIRHLSKYPNDPQFQQFLNDFTSILDAHESFFSEDSLFQIVQYLLNLFAQMDHSSLRFLRKATKSLSERISRLLIPMFPISILYKLKKFKPINIAPSKEEHEIFPYTGTTKCELDFSDVLTLPNGFDPSFSIQFPPIIEISSFFRETQDNNHDLSKENVEDNENKNGEFIENNLLKSLSLVAKCVRNENIAFLVECYFDIITKNSNDPHIYNLILSLLYICSKIPRIFLPTDKAQCFFHPLIFNVNDTLFNYLFYADNTNNNKIENSSLFKSDFNIEQYYNHLLDLSDDQKYQITIFSTLRSLSLDYILSDDGFAIDTIFQSSFMGSPLFVSELFSRLANVSSLLAMKTSTNLKLIKTISSLTLFYQYLEMTIKDEMKLEMIRLARVCIFSTIAHMFTDSKTLHRFYDNQLFMNSFSVFLFEDAIRPFVVSTLTTYISNVDLSLNYDLTLMFNHILNNINLHLPGRRQIVLLKDIIGSLVEGLAYHQKGIENFTETCKILCQSIASLSTDELSKNVYELGITLLALMSPYFEMTSLEIEALITGLISFNDQDFIKSLYQKFLSLLAGQSAPPNSPNFIIKQQHVLKLLIQTYSHIDDLDKVITFVNDLCKFSPKNLSVCSKSDLDIVLLKILENEKKNEEWSKQLVQKFLDFYSLISLKNSTTQSVLRYISLLSPITENTLSSYHVQFIDNLNSLISSSSDEPSSTFPLNGKKTNKEPFQFLKKLEDGFAITFWIYIEQNISDYRPKICTLYFSEYLRFGIFLSNGAIFLFQDEDDTEITAMLCESMQEQKWHFITILFQFTEHRTFIHYTVDCSYRGITTIPPLVNEINQDDNNFHIKIGGSFRNSKIQHVSLPSKLGALSLFYPQKLDEFIQIYELGLRNINYNPISSPPFYFKINYSDYDDKTTFGFTDVLINQCGISCILPLFLQTDMIMSNNSYTLPLEMIIILLTNILTYSINAQQSFYQSKGFSIIAELLTERWAKYFSFKNYQQLFGLLLVIQFEPLQQQLFDEVMTNFTFLMHLDSILHLRILKHWWQSLFPSFKLIAFNFSSFEDLVAVLRLFYWYQPVEIMKIKYYSIRPKDLNIEKCRKYILGILYDYSAESFDLDMFDCVVSHCISCTELKQVEELIQFLIRIFNDLPKSITFNVETTNFINFIHYYLKYPCEELRILVLNLLIIAHKQSLISNDYFHLQLDIIALIIPNDIISPSLLSFLISELLVEPLLLNLCCYLTAYIFDVDSTKIILSNKSTRETLRKSNSRLWAIGPLCLGIYILPEMIDSILYEAKERISDLILQYDLFLPYSEFFENKLVEFIKTHRYDISEPLEACQRLIGFTKNKTSLFTNSSFHVFETKFTENHNVIKEENDFSPRKLISRLFMNDLNKPTLEFQLKFENNEWLHVELAKIFLKKLEEQFNQNYLAFDLMLCSFLQTTDFDVFEHLCSIYLNDRDLSSCESILPLLEYHTKVNGKRHFLRNQFFSNPFPLEKNYYSFLSQISPKYYHEKLHKLFVDFTNYQKILQENVKNAHKADISDSIEIATKQMTQFIDRQDFQNELNLTSWRLLWSALSIERAPWFITSLNSSNPQKYELQRESSANFGLAPVKMVKKVFQAPPNTNAYSNIIVNRGVILESQCKVISIEFSHDAQFYLFKDFIRIRVHNKRTFDIDVKTITHIFLRKNNGCHLFTNTGYTFHIEFPESYFLNQLLPILSTSVLKGSFVQTIKSNKNYFPILPYQSRWRLGKMSNYEYILMLNHCVGRSFHDSSNYPFMPYVLNDFSTTNNFRDFTKMSGDTPISKKDVFVYLRSIEPFKSIQKRNKNENNGNPNNFDSNCENGDKDDDLIYSCDDFLHYAQENKTELVPEFYSMPELFSEINFALPMWSNTPMEFVYLHRKALESDLVSQNLHIWITKHFGDKSSFNLFSGSHPHRNVKNSNEKMPKIQRFVEIPSQLKEKVLSVIITEEKSLCFKFILLLESGTIQEVVANLSITSSSATMPLSMHQSSILPKKTSYNSLLYQNKIKSNTELDKLTSNDTSINHDIINNHMNKSINKNLNKNWNSTLNNGGVGNGKNKSVSGLSNNSESKFFISNDSKIVVLNHKFIVANRSIVVYDTINNKHNEIEIDSQKITCLACDNPFIVSTGENSMISVILDNKIIQSIRLFRDMITCISVSQVFNIVACGTTDGSLVICSASNGNLIRVIQLSKNNELTPQKVLITSSWGFIVAYCTEIVSGVLKHLILVFSVNGTFVQKCELTTGSKIDYWRSWTAPSNGFDYLIYSNEAGHLFFVETFKVCQTHAIYSCRSRIVGAHFSNDESILAVSTSDGKLAFIPIVVN</sequence>
<dbReference type="PANTHER" id="PTHR13743:SF161">
    <property type="entry name" value="BEIGE_BEACH DOMAIN CONTAINING PROTEIN"/>
    <property type="match status" value="1"/>
</dbReference>
<dbReference type="Pfam" id="PF15787">
    <property type="entry name" value="DUF4704"/>
    <property type="match status" value="1"/>
</dbReference>
<dbReference type="InterPro" id="IPR015943">
    <property type="entry name" value="WD40/YVTN_repeat-like_dom_sf"/>
</dbReference>
<keyword evidence="3" id="KW-1185">Reference proteome</keyword>
<protein>
    <recommendedName>
        <fullName evidence="1">BEACH domain-containing protein</fullName>
    </recommendedName>
</protein>
<dbReference type="SUPFAM" id="SSF50978">
    <property type="entry name" value="WD40 repeat-like"/>
    <property type="match status" value="1"/>
</dbReference>
<gene>
    <name evidence="2" type="ORF">TRFO_25702</name>
</gene>
<dbReference type="InterPro" id="IPR000409">
    <property type="entry name" value="BEACH_dom"/>
</dbReference>
<dbReference type="InterPro" id="IPR050865">
    <property type="entry name" value="BEACH_Domain"/>
</dbReference>
<dbReference type="SUPFAM" id="SSF81837">
    <property type="entry name" value="BEACH domain"/>
    <property type="match status" value="1"/>
</dbReference>
<dbReference type="Gene3D" id="1.10.1540.10">
    <property type="entry name" value="BEACH domain"/>
    <property type="match status" value="1"/>
</dbReference>
<reference evidence="2" key="1">
    <citation type="submission" date="2016-10" db="EMBL/GenBank/DDBJ databases">
        <authorList>
            <person name="Benchimol M."/>
            <person name="Almeida L.G."/>
            <person name="Vasconcelos A.T."/>
            <person name="Perreira-Neves A."/>
            <person name="Rosa I.A."/>
            <person name="Tasca T."/>
            <person name="Bogo M.R."/>
            <person name="de Souza W."/>
        </authorList>
    </citation>
    <scope>NUCLEOTIDE SEQUENCE [LARGE SCALE GENOMIC DNA]</scope>
    <source>
        <strain evidence="2">K</strain>
    </source>
</reference>
<organism evidence="2 3">
    <name type="scientific">Tritrichomonas foetus</name>
    <dbReference type="NCBI Taxonomy" id="1144522"/>
    <lineage>
        <taxon>Eukaryota</taxon>
        <taxon>Metamonada</taxon>
        <taxon>Parabasalia</taxon>
        <taxon>Tritrichomonadida</taxon>
        <taxon>Tritrichomonadidae</taxon>
        <taxon>Tritrichomonas</taxon>
    </lineage>
</organism>
<evidence type="ECO:0000313" key="2">
    <source>
        <dbReference type="EMBL" id="OHT06288.1"/>
    </source>
</evidence>
<evidence type="ECO:0000313" key="3">
    <source>
        <dbReference type="Proteomes" id="UP000179807"/>
    </source>
</evidence>
<dbReference type="Gene3D" id="2.130.10.10">
    <property type="entry name" value="YVTN repeat-like/Quinoprotein amine dehydrogenase"/>
    <property type="match status" value="1"/>
</dbReference>
<dbReference type="Pfam" id="PF02138">
    <property type="entry name" value="Beach"/>
    <property type="match status" value="1"/>
</dbReference>
<comment type="caution">
    <text evidence="2">The sequence shown here is derived from an EMBL/GenBank/DDBJ whole genome shotgun (WGS) entry which is preliminary data.</text>
</comment>